<reference evidence="4 5" key="1">
    <citation type="submission" date="2018-07" db="EMBL/GenBank/DDBJ databases">
        <title>Arthrobacter sp. nov., isolated from raw cow's milk with high bacterial count.</title>
        <authorList>
            <person name="Hahne J."/>
            <person name="Isele D."/>
            <person name="Lipski A."/>
        </authorList>
    </citation>
    <scope>NUCLEOTIDE SEQUENCE [LARGE SCALE GENOMIC DNA]</scope>
    <source>
        <strain evidence="4 5">JZ R-35</strain>
    </source>
</reference>
<gene>
    <name evidence="4" type="ORF">DWB68_03450</name>
</gene>
<keyword evidence="2" id="KW-0413">Isomerase</keyword>
<comment type="caution">
    <text evidence="4">The sequence shown here is derived from an EMBL/GenBank/DDBJ whole genome shotgun (WGS) entry which is preliminary data.</text>
</comment>
<protein>
    <submittedName>
        <fullName evidence="4">PhzF family phenazine biosynthesis protein</fullName>
    </submittedName>
</protein>
<organism evidence="4 5">
    <name type="scientific">Galactobacter valiniphilus</name>
    <dbReference type="NCBI Taxonomy" id="2676122"/>
    <lineage>
        <taxon>Bacteria</taxon>
        <taxon>Bacillati</taxon>
        <taxon>Actinomycetota</taxon>
        <taxon>Actinomycetes</taxon>
        <taxon>Micrococcales</taxon>
        <taxon>Micrococcaceae</taxon>
        <taxon>Galactobacter</taxon>
    </lineage>
</organism>
<dbReference type="Pfam" id="PF02567">
    <property type="entry name" value="PhzC-PhzF"/>
    <property type="match status" value="1"/>
</dbReference>
<evidence type="ECO:0000313" key="5">
    <source>
        <dbReference type="Proteomes" id="UP000265419"/>
    </source>
</evidence>
<evidence type="ECO:0000313" key="4">
    <source>
        <dbReference type="EMBL" id="RII43100.1"/>
    </source>
</evidence>
<proteinExistence type="inferred from homology"/>
<dbReference type="NCBIfam" id="TIGR00654">
    <property type="entry name" value="PhzF_family"/>
    <property type="match status" value="1"/>
</dbReference>
<dbReference type="PIRSF" id="PIRSF016184">
    <property type="entry name" value="PhzC_PhzF"/>
    <property type="match status" value="1"/>
</dbReference>
<dbReference type="Proteomes" id="UP000265419">
    <property type="component" value="Unassembled WGS sequence"/>
</dbReference>
<dbReference type="GO" id="GO:0016853">
    <property type="term" value="F:isomerase activity"/>
    <property type="evidence" value="ECO:0007669"/>
    <property type="project" value="UniProtKB-KW"/>
</dbReference>
<dbReference type="SUPFAM" id="SSF54506">
    <property type="entry name" value="Diaminopimelate epimerase-like"/>
    <property type="match status" value="1"/>
</dbReference>
<feature type="active site" evidence="3">
    <location>
        <position position="46"/>
    </location>
</feature>
<dbReference type="AlphaFoldDB" id="A0A399JDK0"/>
<dbReference type="PANTHER" id="PTHR13774">
    <property type="entry name" value="PHENAZINE BIOSYNTHESIS PROTEIN"/>
    <property type="match status" value="1"/>
</dbReference>
<evidence type="ECO:0000256" key="3">
    <source>
        <dbReference type="PIRSR" id="PIRSR016184-1"/>
    </source>
</evidence>
<dbReference type="Gene3D" id="3.10.310.10">
    <property type="entry name" value="Diaminopimelate Epimerase, Chain A, domain 1"/>
    <property type="match status" value="2"/>
</dbReference>
<dbReference type="RefSeq" id="WP_119423748.1">
    <property type="nucleotide sequence ID" value="NZ_QQXK01000005.1"/>
</dbReference>
<keyword evidence="5" id="KW-1185">Reference proteome</keyword>
<comment type="similarity">
    <text evidence="1">Belongs to the PhzF family.</text>
</comment>
<dbReference type="GO" id="GO:0005737">
    <property type="term" value="C:cytoplasm"/>
    <property type="evidence" value="ECO:0007669"/>
    <property type="project" value="TreeGrafter"/>
</dbReference>
<accession>A0A399JDK0</accession>
<name>A0A399JDK0_9MICC</name>
<evidence type="ECO:0000256" key="1">
    <source>
        <dbReference type="ARBA" id="ARBA00008270"/>
    </source>
</evidence>
<evidence type="ECO:0000256" key="2">
    <source>
        <dbReference type="ARBA" id="ARBA00023235"/>
    </source>
</evidence>
<dbReference type="PANTHER" id="PTHR13774:SF39">
    <property type="entry name" value="BIOSYNTHESIS PROTEIN, PUTATIVE-RELATED"/>
    <property type="match status" value="1"/>
</dbReference>
<dbReference type="EMBL" id="QQXK01000005">
    <property type="protein sequence ID" value="RII43100.1"/>
    <property type="molecule type" value="Genomic_DNA"/>
</dbReference>
<sequence>MSTEPLHYTAFADAPQGGNPAGVVPDASRLGAEDMQALASKLGYPESAFVVSLTHPTEPGGVARVGMRYFTPAAEIPFCGHATVATAVELFDAHGFAEMLFETPAGEVAISASRDAGTEAVVSFTSVEPAVRELDPLALERLLEILALREDDLAPGVPALESFAGNWHPVLVLRERELFHQFRFDPRALAPLMTQRGWTGTVTVLSPLGEALYEARNLFPVGRLTEDPATGSAAASTGAYLRHVGRAPADGRVKILQGAHVGRPSRLLVDIPAEGGIRVSGGARRFTPAASRG</sequence>
<dbReference type="InterPro" id="IPR003719">
    <property type="entry name" value="Phenazine_PhzF-like"/>
</dbReference>